<dbReference type="Gene3D" id="3.10.310.70">
    <property type="match status" value="1"/>
</dbReference>
<dbReference type="Pfam" id="PF07969">
    <property type="entry name" value="Amidohydro_3"/>
    <property type="match status" value="1"/>
</dbReference>
<dbReference type="SUPFAM" id="SSF51556">
    <property type="entry name" value="Metallo-dependent hydrolases"/>
    <property type="match status" value="1"/>
</dbReference>
<name>A0A1J6WF77_9BACI</name>
<dbReference type="CDD" id="cd01300">
    <property type="entry name" value="YtcJ_like"/>
    <property type="match status" value="1"/>
</dbReference>
<dbReference type="PANTHER" id="PTHR22642">
    <property type="entry name" value="IMIDAZOLONEPROPIONASE"/>
    <property type="match status" value="1"/>
</dbReference>
<dbReference type="InterPro" id="IPR032466">
    <property type="entry name" value="Metal_Hydrolase"/>
</dbReference>
<dbReference type="InterPro" id="IPR033932">
    <property type="entry name" value="YtcJ-like"/>
</dbReference>
<organism evidence="2 3">
    <name type="scientific">Rossellomorea aquimaris</name>
    <dbReference type="NCBI Taxonomy" id="189382"/>
    <lineage>
        <taxon>Bacteria</taxon>
        <taxon>Bacillati</taxon>
        <taxon>Bacillota</taxon>
        <taxon>Bacilli</taxon>
        <taxon>Bacillales</taxon>
        <taxon>Bacillaceae</taxon>
        <taxon>Rossellomorea</taxon>
    </lineage>
</organism>
<keyword evidence="3" id="KW-1185">Reference proteome</keyword>
<dbReference type="Proteomes" id="UP000182062">
    <property type="component" value="Unassembled WGS sequence"/>
</dbReference>
<dbReference type="EMBL" id="MINN01000106">
    <property type="protein sequence ID" value="OIU70528.1"/>
    <property type="molecule type" value="Genomic_DNA"/>
</dbReference>
<accession>A0A1J6WF77</accession>
<evidence type="ECO:0000259" key="1">
    <source>
        <dbReference type="Pfam" id="PF07969"/>
    </source>
</evidence>
<dbReference type="PANTHER" id="PTHR22642:SF2">
    <property type="entry name" value="PROTEIN LONG AFTER FAR-RED 3"/>
    <property type="match status" value="1"/>
</dbReference>
<reference evidence="2 3" key="1">
    <citation type="submission" date="2016-09" db="EMBL/GenBank/DDBJ databases">
        <title>Bacillus aquimaris SAMM genome sequence reveals colonization and biosurfactant production capacities.</title>
        <authorList>
            <person name="Waghmode S.R."/>
            <person name="Suryavanshi M.V."/>
        </authorList>
    </citation>
    <scope>NUCLEOTIDE SEQUENCE [LARGE SCALE GENOMIC DNA]</scope>
    <source>
        <strain evidence="2 3">SAMM</strain>
    </source>
</reference>
<dbReference type="OrthoDB" id="9767366at2"/>
<sequence length="538" mass="61001">MNRMKAQKIIKSAAVFNGTSPFPAPGFVALKEDRIIGTGTHSELESYLDASTKVYDMGNRLVMPGFHDFHVHFFLGAMFESFCQLTFGGTEDETARMAADYALAHPDDEWVLGFGWHHVRWPGQKLPTRHSLDRFLPDRPVILLNEEAHSAWLNTAALKKLGIGRDTPEPPFGRIEKDENGDPTGFLYETAVKYVTKAFQFNESVKAKLMENMLKKNASFGITSVGDMLPLPGYTLGDPAFYRKYEERGKLTTRIHFLDVMDGNLARSRALKEQYQSDRLQFSGLKQFLDGVPLTYTGYLLDPYADRPNERGGTIYDVEQYKKWIEDADREGFRVRLHACGDGAVRMGLDLFQHAENVNGKRDSRHTIEHIEVCHPSDFHRFKQLGVIASIQPEHMTSGSMDTHAYVDRLGEERSRYTWPIDSLQQHRAPIAFGTDFPIVDLNPMLGIYRAVTRKHEDGTPEGGWNPEEKIKLGEALIHYTKSAAYGNFREKELGTIETGKKADLVVLERNLFEVEPDEILDVKTVMTIMDGEVIFEA</sequence>
<feature type="domain" description="Amidohydrolase 3" evidence="1">
    <location>
        <begin position="53"/>
        <end position="536"/>
    </location>
</feature>
<dbReference type="SUPFAM" id="SSF51338">
    <property type="entry name" value="Composite domain of metallo-dependent hydrolases"/>
    <property type="match status" value="1"/>
</dbReference>
<dbReference type="GO" id="GO:0016810">
    <property type="term" value="F:hydrolase activity, acting on carbon-nitrogen (but not peptide) bonds"/>
    <property type="evidence" value="ECO:0007669"/>
    <property type="project" value="InterPro"/>
</dbReference>
<dbReference type="Gene3D" id="2.30.40.10">
    <property type="entry name" value="Urease, subunit C, domain 1"/>
    <property type="match status" value="1"/>
</dbReference>
<comment type="caution">
    <text evidence="2">The sequence shown here is derived from an EMBL/GenBank/DDBJ whole genome shotgun (WGS) entry which is preliminary data.</text>
</comment>
<gene>
    <name evidence="2" type="ORF">BHE18_11460</name>
</gene>
<dbReference type="InterPro" id="IPR013108">
    <property type="entry name" value="Amidohydro_3"/>
</dbReference>
<keyword evidence="2" id="KW-0378">Hydrolase</keyword>
<evidence type="ECO:0000313" key="3">
    <source>
        <dbReference type="Proteomes" id="UP000182062"/>
    </source>
</evidence>
<evidence type="ECO:0000313" key="2">
    <source>
        <dbReference type="EMBL" id="OIU70528.1"/>
    </source>
</evidence>
<dbReference type="AlphaFoldDB" id="A0A1J6WF77"/>
<proteinExistence type="predicted"/>
<dbReference type="Gene3D" id="3.20.20.140">
    <property type="entry name" value="Metal-dependent hydrolases"/>
    <property type="match status" value="1"/>
</dbReference>
<protein>
    <submittedName>
        <fullName evidence="2">Amidohydrolase</fullName>
    </submittedName>
</protein>
<dbReference type="InterPro" id="IPR011059">
    <property type="entry name" value="Metal-dep_hydrolase_composite"/>
</dbReference>